<dbReference type="SUPFAM" id="SSF55073">
    <property type="entry name" value="Nucleotide cyclase"/>
    <property type="match status" value="1"/>
</dbReference>
<proteinExistence type="predicted"/>
<dbReference type="RefSeq" id="WP_310011298.1">
    <property type="nucleotide sequence ID" value="NZ_JAVDQT010000002.1"/>
</dbReference>
<dbReference type="SMART" id="SM00052">
    <property type="entry name" value="EAL"/>
    <property type="match status" value="1"/>
</dbReference>
<name>A0ABU1M7B1_9HYPH</name>
<dbReference type="Pfam" id="PF13185">
    <property type="entry name" value="GAF_2"/>
    <property type="match status" value="1"/>
</dbReference>
<dbReference type="PROSITE" id="PS50883">
    <property type="entry name" value="EAL"/>
    <property type="match status" value="1"/>
</dbReference>
<dbReference type="PANTHER" id="PTHR33121">
    <property type="entry name" value="CYCLIC DI-GMP PHOSPHODIESTERASE PDEF"/>
    <property type="match status" value="1"/>
</dbReference>
<gene>
    <name evidence="3" type="ORF">J2782_001673</name>
</gene>
<protein>
    <submittedName>
        <fullName evidence="3">Diguanylate cyclase (GGDEF)-like protein</fullName>
    </submittedName>
</protein>
<accession>A0ABU1M7B1</accession>
<dbReference type="SUPFAM" id="SSF55781">
    <property type="entry name" value="GAF domain-like"/>
    <property type="match status" value="1"/>
</dbReference>
<dbReference type="Gene3D" id="3.30.450.40">
    <property type="match status" value="1"/>
</dbReference>
<dbReference type="InterPro" id="IPR000160">
    <property type="entry name" value="GGDEF_dom"/>
</dbReference>
<dbReference type="Proteomes" id="UP001184614">
    <property type="component" value="Unassembled WGS sequence"/>
</dbReference>
<dbReference type="InterPro" id="IPR029787">
    <property type="entry name" value="Nucleotide_cyclase"/>
</dbReference>
<reference evidence="3 4" key="1">
    <citation type="submission" date="2023-07" db="EMBL/GenBank/DDBJ databases">
        <title>Sorghum-associated microbial communities from plants grown in Nebraska, USA.</title>
        <authorList>
            <person name="Schachtman D."/>
        </authorList>
    </citation>
    <scope>NUCLEOTIDE SEQUENCE [LARGE SCALE GENOMIC DNA]</scope>
    <source>
        <strain evidence="3 4">DS1730</strain>
    </source>
</reference>
<feature type="domain" description="EAL" evidence="1">
    <location>
        <begin position="360"/>
        <end position="615"/>
    </location>
</feature>
<evidence type="ECO:0000259" key="1">
    <source>
        <dbReference type="PROSITE" id="PS50883"/>
    </source>
</evidence>
<dbReference type="Gene3D" id="3.30.70.270">
    <property type="match status" value="1"/>
</dbReference>
<feature type="domain" description="GGDEF" evidence="2">
    <location>
        <begin position="219"/>
        <end position="351"/>
    </location>
</feature>
<evidence type="ECO:0000259" key="2">
    <source>
        <dbReference type="PROSITE" id="PS50887"/>
    </source>
</evidence>
<dbReference type="SUPFAM" id="SSF141868">
    <property type="entry name" value="EAL domain-like"/>
    <property type="match status" value="1"/>
</dbReference>
<dbReference type="SMART" id="SM00267">
    <property type="entry name" value="GGDEF"/>
    <property type="match status" value="1"/>
</dbReference>
<dbReference type="InterPro" id="IPR003018">
    <property type="entry name" value="GAF"/>
</dbReference>
<organism evidence="3 4">
    <name type="scientific">Brucella pseudogrignonensis</name>
    <dbReference type="NCBI Taxonomy" id="419475"/>
    <lineage>
        <taxon>Bacteria</taxon>
        <taxon>Pseudomonadati</taxon>
        <taxon>Pseudomonadota</taxon>
        <taxon>Alphaproteobacteria</taxon>
        <taxon>Hyphomicrobiales</taxon>
        <taxon>Brucellaceae</taxon>
        <taxon>Brucella/Ochrobactrum group</taxon>
        <taxon>Brucella</taxon>
    </lineage>
</organism>
<dbReference type="CDD" id="cd01948">
    <property type="entry name" value="EAL"/>
    <property type="match status" value="1"/>
</dbReference>
<dbReference type="Gene3D" id="3.20.20.450">
    <property type="entry name" value="EAL domain"/>
    <property type="match status" value="1"/>
</dbReference>
<dbReference type="NCBIfam" id="TIGR00254">
    <property type="entry name" value="GGDEF"/>
    <property type="match status" value="1"/>
</dbReference>
<dbReference type="InterPro" id="IPR035919">
    <property type="entry name" value="EAL_sf"/>
</dbReference>
<dbReference type="InterPro" id="IPR043128">
    <property type="entry name" value="Rev_trsase/Diguanyl_cyclase"/>
</dbReference>
<keyword evidence="4" id="KW-1185">Reference proteome</keyword>
<dbReference type="InterPro" id="IPR029016">
    <property type="entry name" value="GAF-like_dom_sf"/>
</dbReference>
<dbReference type="CDD" id="cd01949">
    <property type="entry name" value="GGDEF"/>
    <property type="match status" value="1"/>
</dbReference>
<dbReference type="SMART" id="SM00065">
    <property type="entry name" value="GAF"/>
    <property type="match status" value="1"/>
</dbReference>
<dbReference type="PROSITE" id="PS50887">
    <property type="entry name" value="GGDEF"/>
    <property type="match status" value="1"/>
</dbReference>
<dbReference type="InterPro" id="IPR001633">
    <property type="entry name" value="EAL_dom"/>
</dbReference>
<comment type="caution">
    <text evidence="3">The sequence shown here is derived from an EMBL/GenBank/DDBJ whole genome shotgun (WGS) entry which is preliminary data.</text>
</comment>
<dbReference type="Pfam" id="PF00990">
    <property type="entry name" value="GGDEF"/>
    <property type="match status" value="1"/>
</dbReference>
<dbReference type="InterPro" id="IPR050706">
    <property type="entry name" value="Cyclic-di-GMP_PDE-like"/>
</dbReference>
<dbReference type="EMBL" id="JAVDQT010000002">
    <property type="protein sequence ID" value="MDR6431938.1"/>
    <property type="molecule type" value="Genomic_DNA"/>
</dbReference>
<sequence length="633" mass="69519">MKIDKANKAAAIITIETYEEFVLKFQNTVLELIARGKPLRQTLEQMCFGIEALIENSRVMVCSVDNAGMIHMLAAPSLPTSYTYALDGVVVGPEIGSCGSAIYNNVSVTVHDIENDPKWAAYKHLVLPIGLLACSSVPVINDADEVIGALAIYFLKKHTPTTEEGDILKAGAQLCKLAMMREMRILNYERRATVDVLTGLPNRSAFDDALSQLRCELPGSWALFVIDVDNLKVTNDTFGHDVGDFLISTIATRVSATLAPDITFRTGGDEFTVIIQNHKALYDLDHTADLIFEALSSPIDYDGQTILPRATIGGAVLSALDTQPQIVRRNADFALYHAKENARGSFVRYQANLGTSILHRRNSIKEVREALEEKRITAHYQPIIRLDTGEVVGFEALSRMTTLSGDILSAAMFQESFSDVHIASEITQYMLSIVAQDIRHWLDLGLPVQHVGVNVTAADFYVGDLAAFVSKTFADYNVPLNHLIIEVTENAYIGQRDDVVASGIRNLRLLGVRVALDDFGTGFAALAHLLTVPVDIIKIDRSFVCRLAPGDPSVAIVKGILQIARDLNIRLVAEGVETLELSETLQKMGCQLGQGYAFSKAVDCEKATEILSEFGQYSERNSLRSIKSFYAKK</sequence>
<evidence type="ECO:0000313" key="4">
    <source>
        <dbReference type="Proteomes" id="UP001184614"/>
    </source>
</evidence>
<evidence type="ECO:0000313" key="3">
    <source>
        <dbReference type="EMBL" id="MDR6431938.1"/>
    </source>
</evidence>
<dbReference type="PANTHER" id="PTHR33121:SF70">
    <property type="entry name" value="SIGNALING PROTEIN YKOW"/>
    <property type="match status" value="1"/>
</dbReference>
<dbReference type="Pfam" id="PF00563">
    <property type="entry name" value="EAL"/>
    <property type="match status" value="1"/>
</dbReference>